<keyword evidence="6" id="KW-0479">Metal-binding</keyword>
<reference evidence="11" key="1">
    <citation type="submission" date="2025-08" db="UniProtKB">
        <authorList>
            <consortium name="RefSeq"/>
        </authorList>
    </citation>
    <scope>IDENTIFICATION</scope>
    <source>
        <tissue evidence="11">Spleen</tissue>
    </source>
</reference>
<feature type="transmembrane region" description="Helical" evidence="9">
    <location>
        <begin position="828"/>
        <end position="848"/>
    </location>
</feature>
<name>A0A9B0TWV8_CHRAS</name>
<evidence type="ECO:0000256" key="8">
    <source>
        <dbReference type="SAM" id="MobiDB-lite"/>
    </source>
</evidence>
<dbReference type="Pfam" id="PF00209">
    <property type="entry name" value="SNF"/>
    <property type="match status" value="2"/>
</dbReference>
<evidence type="ECO:0000256" key="6">
    <source>
        <dbReference type="PIRSR" id="PIRSR600175-1"/>
    </source>
</evidence>
<dbReference type="GO" id="GO:0035725">
    <property type="term" value="P:sodium ion transmembrane transport"/>
    <property type="evidence" value="ECO:0007669"/>
    <property type="project" value="TreeGrafter"/>
</dbReference>
<keyword evidence="4 9" id="KW-1133">Transmembrane helix</keyword>
<feature type="transmembrane region" description="Helical" evidence="9">
    <location>
        <begin position="60"/>
        <end position="80"/>
    </location>
</feature>
<proteinExistence type="inferred from homology"/>
<dbReference type="RefSeq" id="XP_006868465.1">
    <property type="nucleotide sequence ID" value="XM_006868403.1"/>
</dbReference>
<dbReference type="OrthoDB" id="6581954at2759"/>
<dbReference type="PROSITE" id="PS50267">
    <property type="entry name" value="NA_NEUROTRAN_SYMP_3"/>
    <property type="match status" value="2"/>
</dbReference>
<dbReference type="GO" id="GO:0015293">
    <property type="term" value="F:symporter activity"/>
    <property type="evidence" value="ECO:0007669"/>
    <property type="project" value="UniProtKB-KW"/>
</dbReference>
<feature type="transmembrane region" description="Helical" evidence="9">
    <location>
        <begin position="226"/>
        <end position="246"/>
    </location>
</feature>
<feature type="transmembrane region" description="Helical" evidence="9">
    <location>
        <begin position="306"/>
        <end position="329"/>
    </location>
</feature>
<feature type="transmembrane region" description="Helical" evidence="9">
    <location>
        <begin position="465"/>
        <end position="485"/>
    </location>
</feature>
<feature type="transmembrane region" description="Helical" evidence="9">
    <location>
        <begin position="1160"/>
        <end position="1181"/>
    </location>
</feature>
<feature type="transmembrane region" description="Helical" evidence="9">
    <location>
        <begin position="537"/>
        <end position="559"/>
    </location>
</feature>
<feature type="compositionally biased region" description="Basic and acidic residues" evidence="8">
    <location>
        <begin position="1"/>
        <end position="14"/>
    </location>
</feature>
<feature type="binding site" evidence="6">
    <location>
        <position position="309"/>
    </location>
    <ligand>
        <name>Na(+)</name>
        <dbReference type="ChEBI" id="CHEBI:29101"/>
        <label>1</label>
    </ligand>
</feature>
<feature type="transmembrane region" description="Helical" evidence="9">
    <location>
        <begin position="198"/>
        <end position="219"/>
    </location>
</feature>
<evidence type="ECO:0000256" key="7">
    <source>
        <dbReference type="RuleBase" id="RU003732"/>
    </source>
</evidence>
<dbReference type="GeneID" id="102832911"/>
<evidence type="ECO:0000313" key="10">
    <source>
        <dbReference type="Proteomes" id="UP000504623"/>
    </source>
</evidence>
<feature type="region of interest" description="Disordered" evidence="8">
    <location>
        <begin position="1275"/>
        <end position="1299"/>
    </location>
</feature>
<feature type="binding site" evidence="6">
    <location>
        <position position="40"/>
    </location>
    <ligand>
        <name>Na(+)</name>
        <dbReference type="ChEBI" id="CHEBI:29101"/>
        <label>1</label>
    </ligand>
</feature>
<keyword evidence="6" id="KW-0915">Sodium</keyword>
<dbReference type="GO" id="GO:0005886">
    <property type="term" value="C:plasma membrane"/>
    <property type="evidence" value="ECO:0007669"/>
    <property type="project" value="TreeGrafter"/>
</dbReference>
<feature type="transmembrane region" description="Helical" evidence="9">
    <location>
        <begin position="797"/>
        <end position="816"/>
    </location>
</feature>
<evidence type="ECO:0000256" key="3">
    <source>
        <dbReference type="ARBA" id="ARBA00022692"/>
    </source>
</evidence>
<feature type="transmembrane region" description="Helical" evidence="9">
    <location>
        <begin position="279"/>
        <end position="299"/>
    </location>
</feature>
<feature type="transmembrane region" description="Helical" evidence="9">
    <location>
        <begin position="497"/>
        <end position="517"/>
    </location>
</feature>
<gene>
    <name evidence="11" type="primary">LOC102832911</name>
</gene>
<dbReference type="InterPro" id="IPR000175">
    <property type="entry name" value="Na/ntran_symport"/>
</dbReference>
<feature type="transmembrane region" description="Helical" evidence="9">
    <location>
        <begin position="879"/>
        <end position="896"/>
    </location>
</feature>
<dbReference type="PROSITE" id="PS00754">
    <property type="entry name" value="NA_NEUROTRAN_SYMP_2"/>
    <property type="match status" value="2"/>
</dbReference>
<feature type="transmembrane region" description="Helical" evidence="9">
    <location>
        <begin position="638"/>
        <end position="655"/>
    </location>
</feature>
<feature type="transmembrane region" description="Helical" evidence="9">
    <location>
        <begin position="1034"/>
        <end position="1053"/>
    </location>
</feature>
<feature type="binding site" evidence="6">
    <location>
        <position position="43"/>
    </location>
    <ligand>
        <name>Na(+)</name>
        <dbReference type="ChEBI" id="CHEBI:29101"/>
        <label>1</label>
    </ligand>
</feature>
<dbReference type="GO" id="GO:0006865">
    <property type="term" value="P:amino acid transport"/>
    <property type="evidence" value="ECO:0007669"/>
    <property type="project" value="TreeGrafter"/>
</dbReference>
<evidence type="ECO:0000313" key="11">
    <source>
        <dbReference type="RefSeq" id="XP_006868465.1"/>
    </source>
</evidence>
<sequence length="1299" mass="146243">MWSDKDDPLETLDKDEPENEAPTDRPSWAYKIEYLLAQMGFSVGLSSVWCFPFLCYHYGGTFLVTYIVMLFLLGIPLLLLEMAAGQRLRQGSIGVWKVISPWIGGVGYASFTTCVIVGMYYSTIMSWSCFYLLQSFQSPLPWTVCPPLENSNVSNEKEGRKGEFTPDPECERATSTTYFRYQKVLKATKEIEKGGLPVIHLSLSLFMTWLIICISMICGLKSTGKILYVSVLLPCFILVCLLFQSLQLEGAYSGLKYLWDAKVSTLFSVDFWHWTGNQIFYALNLSFGSFTAISLYNCVNDAFAVALLNLVASVTATLVIFCIIGHLVITEMKICHKNNANKLVYLVSVGKLPPEATPPNSVYQEPTVIYTSWFNGHHKNVQTMITENLPLCGLAEQFDNVMNGPGVPFMALTNLISDYGSRTFWTILIFLLLMNIGLSTMVGVLQGIMTPLQDTISSFRKHPKLFTVGVCMFMFLGGLVFTRPWGSYYVNLLDDYWAFLPLFFIVILEDVAMAWIYGARRFLADLITMLGHPISSIYHWLWCYVSPVVLTILSVTSFINLCLKTPIYLAWNVSLVSNLPQASGPLREIGGPGVMESLEEMSELSEEDLFRNSKPSNLKEIRTAKIRSSFAQTKNTENILTLVAFSMGLGSIWRFPYICHQNGGGSFILTYVFILLLIGTPLLYMEMILGQWLRMNNARVWKQLVPWLGGMGYASMLVHCIHPQVCFLMSLYNSTIISWCLSYLAHSFSHPLPWNQCPLVKNSNGTDFSCLHTVPHQYFWYHTILNASSNIEEGIEVLVLNLTLGILTAWFLLFLIMITELKISMPMLILYVFLPYIIIVCLLIRGLFLEGASVSLKRVVTTELSALASLDLWRQAGGHVLYSLSLGTGTVITFSYKVQGSVQNYAKVASIVALVNLLTSLLSTIIIFLVLGFWATTSGPACVEKSISNLMDLTAKGVLPQEATPPEKILLLQSMDYLDWVSKLPRRLQYRIIHFTASCSIKIQKEKLIPSPGLTLTPFPTLHMNFNVANPSSTLVVICLGGLLGSLVFASRPGSYIMSLFDEHLVPLILVIIVTFQNVSLAWIYGARRFREELFLKLGRLVWSMFTFLWCYVTLPGLLVLLTIYFIQLYQKGHRPHYIAWNASGSYEVKEPYLPSSLNWLTFLLIFSFLPISVFPLHHWLNLKDSTSSDPTETTLPVKKMVPKCLSWQMQALRLSQDMASKDSILELDPSSLWKFSLPSPRSSLSSSWFSLPKVNSLLSTRSFSLTQLRKVTPSSTMVDNSDLHEEDMEGDLHKNAAQ</sequence>
<dbReference type="GO" id="GO:0046872">
    <property type="term" value="F:metal ion binding"/>
    <property type="evidence" value="ECO:0007669"/>
    <property type="project" value="UniProtKB-KW"/>
</dbReference>
<comment type="similarity">
    <text evidence="7">Belongs to the sodium:neurotransmitter symporter (SNF) (TC 2.A.22) family.</text>
</comment>
<feature type="transmembrane region" description="Helical" evidence="9">
    <location>
        <begin position="1105"/>
        <end position="1127"/>
    </location>
</feature>
<evidence type="ECO:0000256" key="5">
    <source>
        <dbReference type="ARBA" id="ARBA00023136"/>
    </source>
</evidence>
<organism evidence="10 11">
    <name type="scientific">Chrysochloris asiatica</name>
    <name type="common">Cape golden mole</name>
    <dbReference type="NCBI Taxonomy" id="185453"/>
    <lineage>
        <taxon>Eukaryota</taxon>
        <taxon>Metazoa</taxon>
        <taxon>Chordata</taxon>
        <taxon>Craniata</taxon>
        <taxon>Vertebrata</taxon>
        <taxon>Euteleostomi</taxon>
        <taxon>Mammalia</taxon>
        <taxon>Eutheria</taxon>
        <taxon>Afrotheria</taxon>
        <taxon>Chrysochloridae</taxon>
        <taxon>Chrysochlorinae</taxon>
        <taxon>Chrysochloris</taxon>
    </lineage>
</organism>
<feature type="transmembrane region" description="Helical" evidence="9">
    <location>
        <begin position="424"/>
        <end position="445"/>
    </location>
</feature>
<evidence type="ECO:0000256" key="1">
    <source>
        <dbReference type="ARBA" id="ARBA00004141"/>
    </source>
</evidence>
<dbReference type="SUPFAM" id="SSF161070">
    <property type="entry name" value="SNF-like"/>
    <property type="match status" value="2"/>
</dbReference>
<keyword evidence="5 9" id="KW-0472">Membrane</keyword>
<evidence type="ECO:0000256" key="4">
    <source>
        <dbReference type="ARBA" id="ARBA00022989"/>
    </source>
</evidence>
<feature type="transmembrane region" description="Helical" evidence="9">
    <location>
        <begin position="908"/>
        <end position="935"/>
    </location>
</feature>
<feature type="transmembrane region" description="Helical" evidence="9">
    <location>
        <begin position="1065"/>
        <end position="1085"/>
    </location>
</feature>
<keyword evidence="7" id="KW-0769">Symport</keyword>
<accession>A0A9B0TWV8</accession>
<dbReference type="PANTHER" id="PTHR11616:SF100">
    <property type="entry name" value="TRANSPORTER"/>
    <property type="match status" value="1"/>
</dbReference>
<dbReference type="PROSITE" id="PS00610">
    <property type="entry name" value="NA_NEUROTRAN_SYMP_1"/>
    <property type="match status" value="1"/>
</dbReference>
<dbReference type="PANTHER" id="PTHR11616">
    <property type="entry name" value="SODIUM/CHLORIDE DEPENDENT TRANSPORTER"/>
    <property type="match status" value="1"/>
</dbReference>
<comment type="subcellular location">
    <subcellularLocation>
        <location evidence="1">Membrane</location>
        <topology evidence="1">Multi-pass membrane protein</topology>
    </subcellularLocation>
</comment>
<dbReference type="PRINTS" id="PR00176">
    <property type="entry name" value="NANEUSMPORT"/>
</dbReference>
<keyword evidence="10" id="KW-1185">Reference proteome</keyword>
<keyword evidence="3 7" id="KW-0812">Transmembrane</keyword>
<evidence type="ECO:0000256" key="9">
    <source>
        <dbReference type="SAM" id="Phobius"/>
    </source>
</evidence>
<feature type="region of interest" description="Disordered" evidence="8">
    <location>
        <begin position="1"/>
        <end position="24"/>
    </location>
</feature>
<dbReference type="Proteomes" id="UP000504623">
    <property type="component" value="Unplaced"/>
</dbReference>
<keyword evidence="2 7" id="KW-0813">Transport</keyword>
<feature type="transmembrane region" description="Helical" evidence="9">
    <location>
        <begin position="667"/>
        <end position="684"/>
    </location>
</feature>
<feature type="transmembrane region" description="Helical" evidence="9">
    <location>
        <begin position="704"/>
        <end position="721"/>
    </location>
</feature>
<feature type="transmembrane region" description="Helical" evidence="9">
    <location>
        <begin position="101"/>
        <end position="121"/>
    </location>
</feature>
<dbReference type="InterPro" id="IPR037272">
    <property type="entry name" value="SNS_sf"/>
</dbReference>
<evidence type="ECO:0000256" key="2">
    <source>
        <dbReference type="ARBA" id="ARBA00022448"/>
    </source>
</evidence>
<protein>
    <recommendedName>
        <fullName evidence="7">Transporter</fullName>
    </recommendedName>
</protein>